<dbReference type="Proteomes" id="UP001556631">
    <property type="component" value="Unassembled WGS sequence"/>
</dbReference>
<name>A0ABV3T5H8_9ACTN</name>
<sequence length="50" mass="5450">MDPRPAAKDVAGVPATGGRGEIQVYERHAHTPDEVLAQRRRPACRVEDLG</sequence>
<dbReference type="EMBL" id="JBFPJR010000045">
    <property type="protein sequence ID" value="MEX0429505.1"/>
    <property type="molecule type" value="Genomic_DNA"/>
</dbReference>
<gene>
    <name evidence="2" type="ORF">AB3X52_17950</name>
</gene>
<evidence type="ECO:0000313" key="3">
    <source>
        <dbReference type="Proteomes" id="UP001556631"/>
    </source>
</evidence>
<evidence type="ECO:0000256" key="1">
    <source>
        <dbReference type="SAM" id="MobiDB-lite"/>
    </source>
</evidence>
<reference evidence="2 3" key="1">
    <citation type="submission" date="2024-07" db="EMBL/GenBank/DDBJ databases">
        <authorList>
            <person name="Lee S."/>
            <person name="Kang M."/>
        </authorList>
    </citation>
    <scope>NUCLEOTIDE SEQUENCE [LARGE SCALE GENOMIC DNA]</scope>
    <source>
        <strain evidence="2 3">DS6</strain>
    </source>
</reference>
<dbReference type="RefSeq" id="WP_367995472.1">
    <property type="nucleotide sequence ID" value="NZ_JBFPJR010000045.1"/>
</dbReference>
<proteinExistence type="predicted"/>
<organism evidence="2 3">
    <name type="scientific">Nocardioides eburneus</name>
    <dbReference type="NCBI Taxonomy" id="3231482"/>
    <lineage>
        <taxon>Bacteria</taxon>
        <taxon>Bacillati</taxon>
        <taxon>Actinomycetota</taxon>
        <taxon>Actinomycetes</taxon>
        <taxon>Propionibacteriales</taxon>
        <taxon>Nocardioidaceae</taxon>
        <taxon>Nocardioides</taxon>
    </lineage>
</organism>
<protein>
    <submittedName>
        <fullName evidence="2">Uncharacterized protein</fullName>
    </submittedName>
</protein>
<comment type="caution">
    <text evidence="2">The sequence shown here is derived from an EMBL/GenBank/DDBJ whole genome shotgun (WGS) entry which is preliminary data.</text>
</comment>
<evidence type="ECO:0000313" key="2">
    <source>
        <dbReference type="EMBL" id="MEX0429505.1"/>
    </source>
</evidence>
<feature type="region of interest" description="Disordered" evidence="1">
    <location>
        <begin position="1"/>
        <end position="20"/>
    </location>
</feature>
<accession>A0ABV3T5H8</accession>
<keyword evidence="3" id="KW-1185">Reference proteome</keyword>
<feature type="region of interest" description="Disordered" evidence="1">
    <location>
        <begin position="29"/>
        <end position="50"/>
    </location>
</feature>